<evidence type="ECO:0000313" key="3">
    <source>
        <dbReference type="Proteomes" id="UP000032141"/>
    </source>
</evidence>
<evidence type="ECO:0000256" key="1">
    <source>
        <dbReference type="SAM" id="MobiDB-lite"/>
    </source>
</evidence>
<dbReference type="EnsemblPlants" id="Bo2g104680.1">
    <property type="protein sequence ID" value="Bo2g104680.1"/>
    <property type="gene ID" value="Bo2g104680"/>
</dbReference>
<feature type="region of interest" description="Disordered" evidence="1">
    <location>
        <begin position="1"/>
        <end position="39"/>
    </location>
</feature>
<organism evidence="2 3">
    <name type="scientific">Brassica oleracea var. oleracea</name>
    <dbReference type="NCBI Taxonomy" id="109376"/>
    <lineage>
        <taxon>Eukaryota</taxon>
        <taxon>Viridiplantae</taxon>
        <taxon>Streptophyta</taxon>
        <taxon>Embryophyta</taxon>
        <taxon>Tracheophyta</taxon>
        <taxon>Spermatophyta</taxon>
        <taxon>Magnoliopsida</taxon>
        <taxon>eudicotyledons</taxon>
        <taxon>Gunneridae</taxon>
        <taxon>Pentapetalae</taxon>
        <taxon>rosids</taxon>
        <taxon>malvids</taxon>
        <taxon>Brassicales</taxon>
        <taxon>Brassicaceae</taxon>
        <taxon>Brassiceae</taxon>
        <taxon>Brassica</taxon>
    </lineage>
</organism>
<dbReference type="Proteomes" id="UP000032141">
    <property type="component" value="Chromosome C2"/>
</dbReference>
<reference evidence="2" key="2">
    <citation type="submission" date="2015-03" db="UniProtKB">
        <authorList>
            <consortium name="EnsemblPlants"/>
        </authorList>
    </citation>
    <scope>IDENTIFICATION</scope>
</reference>
<reference evidence="2 3" key="1">
    <citation type="journal article" date="2014" name="Genome Biol.">
        <title>Transcriptome and methylome profiling reveals relics of genome dominance in the mesopolyploid Brassica oleracea.</title>
        <authorList>
            <person name="Parkin I.A."/>
            <person name="Koh C."/>
            <person name="Tang H."/>
            <person name="Robinson S.J."/>
            <person name="Kagale S."/>
            <person name="Clarke W.E."/>
            <person name="Town C.D."/>
            <person name="Nixon J."/>
            <person name="Krishnakumar V."/>
            <person name="Bidwell S.L."/>
            <person name="Denoeud F."/>
            <person name="Belcram H."/>
            <person name="Links M.G."/>
            <person name="Just J."/>
            <person name="Clarke C."/>
            <person name="Bender T."/>
            <person name="Huebert T."/>
            <person name="Mason A.S."/>
            <person name="Pires J.C."/>
            <person name="Barker G."/>
            <person name="Moore J."/>
            <person name="Walley P.G."/>
            <person name="Manoli S."/>
            <person name="Batley J."/>
            <person name="Edwards D."/>
            <person name="Nelson M.N."/>
            <person name="Wang X."/>
            <person name="Paterson A.H."/>
            <person name="King G."/>
            <person name="Bancroft I."/>
            <person name="Chalhoub B."/>
            <person name="Sharpe A.G."/>
        </authorList>
    </citation>
    <scope>NUCLEOTIDE SEQUENCE</scope>
    <source>
        <strain evidence="2 3">cv. TO1000</strain>
    </source>
</reference>
<keyword evidence="3" id="KW-1185">Reference proteome</keyword>
<dbReference type="AlphaFoldDB" id="A0A0D3ASP7"/>
<name>A0A0D3ASP7_BRAOL</name>
<accession>A0A0D3ASP7</accession>
<sequence>MESIFPTSTGYDQSRHKRKKKQPSPPPSQSSIQLRRSEKKQHIYSTNIIQPLRELWISAATDT</sequence>
<protein>
    <submittedName>
        <fullName evidence="2">Uncharacterized protein</fullName>
    </submittedName>
</protein>
<dbReference type="HOGENOM" id="CLU_2888872_0_0_1"/>
<evidence type="ECO:0000313" key="2">
    <source>
        <dbReference type="EnsemblPlants" id="Bo2g104680.1"/>
    </source>
</evidence>
<proteinExistence type="predicted"/>
<dbReference type="Gramene" id="Bo2g104680.1">
    <property type="protein sequence ID" value="Bo2g104680.1"/>
    <property type="gene ID" value="Bo2g104680"/>
</dbReference>
<feature type="compositionally biased region" description="Polar residues" evidence="1">
    <location>
        <begin position="1"/>
        <end position="12"/>
    </location>
</feature>